<dbReference type="Gene3D" id="1.10.357.10">
    <property type="entry name" value="Tetracycline Repressor, domain 2"/>
    <property type="match status" value="1"/>
</dbReference>
<organism evidence="1 2">
    <name type="scientific">Mycobacterium shigaense</name>
    <dbReference type="NCBI Taxonomy" id="722731"/>
    <lineage>
        <taxon>Bacteria</taxon>
        <taxon>Bacillati</taxon>
        <taxon>Actinomycetota</taxon>
        <taxon>Actinomycetes</taxon>
        <taxon>Mycobacteriales</taxon>
        <taxon>Mycobacteriaceae</taxon>
        <taxon>Mycobacterium</taxon>
        <taxon>Mycobacterium simiae complex</taxon>
    </lineage>
</organism>
<evidence type="ECO:0000313" key="1">
    <source>
        <dbReference type="EMBL" id="BAX91601.1"/>
    </source>
</evidence>
<dbReference type="KEGG" id="mshg:MSG_01445"/>
<sequence>MTVRICDTAVEKFGQQGFDAELTAIGEAATVSANLIASRLGPIEAPRKFCDSLTSTGAARSDSLQSVSPSLPLAESLAEGQC</sequence>
<accession>A0A1Z4EF52</accession>
<gene>
    <name evidence="1" type="ORF">MSG_01445</name>
</gene>
<dbReference type="OrthoDB" id="3403733at2"/>
<dbReference type="Proteomes" id="UP000217736">
    <property type="component" value="Chromosome"/>
</dbReference>
<evidence type="ECO:0000313" key="2">
    <source>
        <dbReference type="Proteomes" id="UP000217736"/>
    </source>
</evidence>
<dbReference type="RefSeq" id="WP_142404458.1">
    <property type="nucleotide sequence ID" value="NZ_AP018164.1"/>
</dbReference>
<reference evidence="2" key="1">
    <citation type="submission" date="2017-06" db="EMBL/GenBank/DDBJ databases">
        <title>Complete Genome Sequence of Mycobacterium shigaense.</title>
        <authorList>
            <person name="Fukano H."/>
            <person name="Yoshida M."/>
            <person name="Kazumi Y."/>
            <person name="Ogura Y."/>
            <person name="Mitarai S."/>
            <person name="Hayashi T."/>
            <person name="Hoshino Y."/>
        </authorList>
    </citation>
    <scope>NUCLEOTIDE SEQUENCE [LARGE SCALE GENOMIC DNA]</scope>
    <source>
        <strain evidence="2">UN-152</strain>
    </source>
</reference>
<proteinExistence type="predicted"/>
<protein>
    <submittedName>
        <fullName evidence="1">TetR family transcriptional regulator</fullName>
    </submittedName>
</protein>
<dbReference type="EMBL" id="AP018164">
    <property type="protein sequence ID" value="BAX91601.1"/>
    <property type="molecule type" value="Genomic_DNA"/>
</dbReference>
<keyword evidence="2" id="KW-1185">Reference proteome</keyword>
<name>A0A1Z4EF52_9MYCO</name>
<dbReference type="AlphaFoldDB" id="A0A1Z4EF52"/>